<dbReference type="Proteomes" id="UP001500506">
    <property type="component" value="Unassembled WGS sequence"/>
</dbReference>
<protein>
    <recommendedName>
        <fullName evidence="4">DUF2157 domain-containing protein</fullName>
    </recommendedName>
</protein>
<reference evidence="2 3" key="1">
    <citation type="journal article" date="2019" name="Int. J. Syst. Evol. Microbiol.">
        <title>The Global Catalogue of Microorganisms (GCM) 10K type strain sequencing project: providing services to taxonomists for standard genome sequencing and annotation.</title>
        <authorList>
            <consortium name="The Broad Institute Genomics Platform"/>
            <consortium name="The Broad Institute Genome Sequencing Center for Infectious Disease"/>
            <person name="Wu L."/>
            <person name="Ma J."/>
        </authorList>
    </citation>
    <scope>NUCLEOTIDE SEQUENCE [LARGE SCALE GENOMIC DNA]</scope>
    <source>
        <strain evidence="2 3">JCM 14319</strain>
    </source>
</reference>
<gene>
    <name evidence="2" type="ORF">GCM10009747_10200</name>
</gene>
<feature type="transmembrane region" description="Helical" evidence="1">
    <location>
        <begin position="1023"/>
        <end position="1044"/>
    </location>
</feature>
<evidence type="ECO:0000313" key="3">
    <source>
        <dbReference type="Proteomes" id="UP001500506"/>
    </source>
</evidence>
<feature type="transmembrane region" description="Helical" evidence="1">
    <location>
        <begin position="961"/>
        <end position="982"/>
    </location>
</feature>
<feature type="transmembrane region" description="Helical" evidence="1">
    <location>
        <begin position="298"/>
        <end position="316"/>
    </location>
</feature>
<evidence type="ECO:0000313" key="2">
    <source>
        <dbReference type="EMBL" id="GAA1754243.1"/>
    </source>
</evidence>
<evidence type="ECO:0008006" key="4">
    <source>
        <dbReference type="Google" id="ProtNLM"/>
    </source>
</evidence>
<keyword evidence="1" id="KW-1133">Transmembrane helix</keyword>
<feature type="transmembrane region" description="Helical" evidence="1">
    <location>
        <begin position="1126"/>
        <end position="1146"/>
    </location>
</feature>
<feature type="transmembrane region" description="Helical" evidence="1">
    <location>
        <begin position="1076"/>
        <end position="1094"/>
    </location>
</feature>
<feature type="transmembrane region" description="Helical" evidence="1">
    <location>
        <begin position="215"/>
        <end position="231"/>
    </location>
</feature>
<accession>A0ABN2KEL1</accession>
<feature type="transmembrane region" description="Helical" evidence="1">
    <location>
        <begin position="660"/>
        <end position="681"/>
    </location>
</feature>
<feature type="transmembrane region" description="Helical" evidence="1">
    <location>
        <begin position="593"/>
        <end position="612"/>
    </location>
</feature>
<keyword evidence="1" id="KW-0812">Transmembrane</keyword>
<feature type="transmembrane region" description="Helical" evidence="1">
    <location>
        <begin position="566"/>
        <end position="587"/>
    </location>
</feature>
<feature type="transmembrane region" description="Helical" evidence="1">
    <location>
        <begin position="1204"/>
        <end position="1225"/>
    </location>
</feature>
<feature type="transmembrane region" description="Helical" evidence="1">
    <location>
        <begin position="518"/>
        <end position="536"/>
    </location>
</feature>
<proteinExistence type="predicted"/>
<feature type="transmembrane region" description="Helical" evidence="1">
    <location>
        <begin position="439"/>
        <end position="465"/>
    </location>
</feature>
<feature type="transmembrane region" description="Helical" evidence="1">
    <location>
        <begin position="766"/>
        <end position="786"/>
    </location>
</feature>
<feature type="transmembrane region" description="Helical" evidence="1">
    <location>
        <begin position="155"/>
        <end position="180"/>
    </location>
</feature>
<feature type="transmembrane region" description="Helical" evidence="1">
    <location>
        <begin position="542"/>
        <end position="559"/>
    </location>
</feature>
<feature type="transmembrane region" description="Helical" evidence="1">
    <location>
        <begin position="930"/>
        <end position="949"/>
    </location>
</feature>
<evidence type="ECO:0000256" key="1">
    <source>
        <dbReference type="SAM" id="Phobius"/>
    </source>
</evidence>
<name>A0ABN2KEL1_9MICO</name>
<keyword evidence="1" id="KW-0472">Membrane</keyword>
<feature type="transmembrane region" description="Helical" evidence="1">
    <location>
        <begin position="323"/>
        <end position="342"/>
    </location>
</feature>
<comment type="caution">
    <text evidence="2">The sequence shown here is derived from an EMBL/GenBank/DDBJ whole genome shotgun (WGS) entry which is preliminary data.</text>
</comment>
<feature type="transmembrane region" description="Helical" evidence="1">
    <location>
        <begin position="186"/>
        <end position="203"/>
    </location>
</feature>
<feature type="transmembrane region" description="Helical" evidence="1">
    <location>
        <begin position="736"/>
        <end position="754"/>
    </location>
</feature>
<keyword evidence="3" id="KW-1185">Reference proteome</keyword>
<feature type="transmembrane region" description="Helical" evidence="1">
    <location>
        <begin position="1152"/>
        <end position="1172"/>
    </location>
</feature>
<feature type="transmembrane region" description="Helical" evidence="1">
    <location>
        <begin position="874"/>
        <end position="894"/>
    </location>
</feature>
<feature type="transmembrane region" description="Helical" evidence="1">
    <location>
        <begin position="380"/>
        <end position="402"/>
    </location>
</feature>
<feature type="transmembrane region" description="Helical" evidence="1">
    <location>
        <begin position="408"/>
        <end position="427"/>
    </location>
</feature>
<feature type="transmembrane region" description="Helical" evidence="1">
    <location>
        <begin position="1100"/>
        <end position="1119"/>
    </location>
</feature>
<feature type="transmembrane region" description="Helical" evidence="1">
    <location>
        <begin position="619"/>
        <end position="648"/>
    </location>
</feature>
<feature type="transmembrane region" description="Helical" evidence="1">
    <location>
        <begin position="994"/>
        <end position="1011"/>
    </location>
</feature>
<feature type="transmembrane region" description="Helical" evidence="1">
    <location>
        <begin position="348"/>
        <end position="368"/>
    </location>
</feature>
<feature type="transmembrane region" description="Helical" evidence="1">
    <location>
        <begin position="820"/>
        <end position="838"/>
    </location>
</feature>
<dbReference type="EMBL" id="BAAANH010000002">
    <property type="protein sequence ID" value="GAA1754243.1"/>
    <property type="molecule type" value="Genomic_DNA"/>
</dbReference>
<dbReference type="NCBIfam" id="NF047321">
    <property type="entry name" value="SCO7613_CTERM"/>
    <property type="match status" value="1"/>
</dbReference>
<feature type="transmembrane region" description="Helical" evidence="1">
    <location>
        <begin position="850"/>
        <end position="868"/>
    </location>
</feature>
<feature type="transmembrane region" description="Helical" evidence="1">
    <location>
        <begin position="243"/>
        <end position="260"/>
    </location>
</feature>
<feature type="transmembrane region" description="Helical" evidence="1">
    <location>
        <begin position="906"/>
        <end position="924"/>
    </location>
</feature>
<feature type="transmembrane region" description="Helical" evidence="1">
    <location>
        <begin position="492"/>
        <end position="511"/>
    </location>
</feature>
<dbReference type="InterPro" id="IPR058062">
    <property type="entry name" value="SCO7613_C"/>
</dbReference>
<sequence length="1243" mass="125807">MRMTDSPTTAPQDLRRWPASPVQLVDTTLCPACFAPLTTTRCSRCDLDLAVPAASDLLAIGRRLHDEELNRQQVITQMRVAQAARSQPLAAAPVISAAASIEVTVPPAAPEPPITPDPRAAHADRNTIADVPSPPSNVGDVPPPPVRSRQSGVQVLLLTLGVVLISITAIVFLFVAYLVASLEVRSVIIAAASVLVLAVAWLLRARRLPGTAEGVAAVAIVLLLLDVWIVRVNELFGSHDLDAAAYAGGALLVVAALLAGTRAVSGIRVTGFAAAALIPPAVFLLVFSAAPANEFATGAWAGALAISLVGTAAFLAPRLPERAIVAAAGYGGGVIALFAAGFATPDLVWHQVWAFLGATVAWAAALVVARLRSASVASTWAAIAAPALGVSAGLTATVAVFTELEPGVALWLAPLTSGVVVCVAAAATRRPAPVGIDGVRALAGAGAVAVAAALPALLIGALALMRPITASVPPWQHEVLPEFLEFADSRPAVLAAPFVVAAGLTGVLALLRLLPRLAGLPAGLLLAGALIGGAIADDAWTAALVVIAVALVALVIATIPRVARVAGLVAVLAAGGMVGAAMGFALGYADAAVWPWATAAVLALAVAGRVLARRIWPPAIAAGVGAAHLALASALAIVALATLVPWLATSDVHLAAPWDATWMWVATGGALLVACASFVRLGTQTDRIATVVPALLATVTSLVTALLTAPETGWRWVPAVVLVVAGFGWMRASNPLVMRVVFAASTPLAIAYGSGTLGAQLFGDDFVGVGLASASLLAAALAHFVAPGARRAPSIMWVVAVAIVGVIALAYAASAAPEPWLVLLILAPVPIVLAALRGDPFTSTDPMRHLAWVSLALVVAVVWAWLAGDGIDDLEAYSLPLAAALAATAGLITGRRTPAGSMAGGRTALFGSAAAVAVLPSVASSGDSELRALVLCAAGTVVALASMFLPDAARGVPIRLLGTVTGMTAVAGAALVRGGAVAAGVEGSVLPVEFWPLIALATGVVVAVAWARDDARPDVVAEVVVAASVALAAVPTLIAIVFGMQSDLRAVVLFPALAAVHIAGGATTARPIAGPIFAWTTRGALVIGGAIALSNGNVDPFDVVTASAGAALIGWGAISMRRSPELGSWPALGVGLAVLLVPPLIADFTDPELWRIVALGIVSAVAVLVGAVLRLQAPLLLGGGVLLVHAIAQLWPVITWLYEAVWWWLWLGIAGVIFVVLAATYERQMRLARGAIGAIVALR</sequence>
<feature type="transmembrane region" description="Helical" evidence="1">
    <location>
        <begin position="795"/>
        <end position="814"/>
    </location>
</feature>
<feature type="transmembrane region" description="Helical" evidence="1">
    <location>
        <begin position="1179"/>
        <end position="1198"/>
    </location>
</feature>
<feature type="transmembrane region" description="Helical" evidence="1">
    <location>
        <begin position="272"/>
        <end position="292"/>
    </location>
</feature>
<feature type="transmembrane region" description="Helical" evidence="1">
    <location>
        <begin position="713"/>
        <end position="729"/>
    </location>
</feature>
<feature type="transmembrane region" description="Helical" evidence="1">
    <location>
        <begin position="688"/>
        <end position="707"/>
    </location>
</feature>
<organism evidence="2 3">
    <name type="scientific">Agromyces humatus</name>
    <dbReference type="NCBI Taxonomy" id="279573"/>
    <lineage>
        <taxon>Bacteria</taxon>
        <taxon>Bacillati</taxon>
        <taxon>Actinomycetota</taxon>
        <taxon>Actinomycetes</taxon>
        <taxon>Micrococcales</taxon>
        <taxon>Microbacteriaceae</taxon>
        <taxon>Agromyces</taxon>
    </lineage>
</organism>
<feature type="transmembrane region" description="Helical" evidence="1">
    <location>
        <begin position="1050"/>
        <end position="1069"/>
    </location>
</feature>